<evidence type="ECO:0000313" key="2">
    <source>
        <dbReference type="EMBL" id="JAH76842.1"/>
    </source>
</evidence>
<dbReference type="EMBL" id="GBXM01031735">
    <property type="protein sequence ID" value="JAH76842.1"/>
    <property type="molecule type" value="Transcribed_RNA"/>
</dbReference>
<feature type="compositionally biased region" description="Polar residues" evidence="1">
    <location>
        <begin position="1"/>
        <end position="14"/>
    </location>
</feature>
<feature type="compositionally biased region" description="Basic and acidic residues" evidence="1">
    <location>
        <begin position="26"/>
        <end position="37"/>
    </location>
</feature>
<reference evidence="2" key="2">
    <citation type="journal article" date="2015" name="Fish Shellfish Immunol.">
        <title>Early steps in the European eel (Anguilla anguilla)-Vibrio vulnificus interaction in the gills: Role of the RtxA13 toxin.</title>
        <authorList>
            <person name="Callol A."/>
            <person name="Pajuelo D."/>
            <person name="Ebbesson L."/>
            <person name="Teles M."/>
            <person name="MacKenzie S."/>
            <person name="Amaro C."/>
        </authorList>
    </citation>
    <scope>NUCLEOTIDE SEQUENCE</scope>
</reference>
<dbReference type="AlphaFoldDB" id="A0A0E9VFJ4"/>
<name>A0A0E9VFJ4_ANGAN</name>
<protein>
    <submittedName>
        <fullName evidence="2">Uncharacterized protein</fullName>
    </submittedName>
</protein>
<accession>A0A0E9VFJ4</accession>
<organism evidence="2">
    <name type="scientific">Anguilla anguilla</name>
    <name type="common">European freshwater eel</name>
    <name type="synonym">Muraena anguilla</name>
    <dbReference type="NCBI Taxonomy" id="7936"/>
    <lineage>
        <taxon>Eukaryota</taxon>
        <taxon>Metazoa</taxon>
        <taxon>Chordata</taxon>
        <taxon>Craniata</taxon>
        <taxon>Vertebrata</taxon>
        <taxon>Euteleostomi</taxon>
        <taxon>Actinopterygii</taxon>
        <taxon>Neopterygii</taxon>
        <taxon>Teleostei</taxon>
        <taxon>Anguilliformes</taxon>
        <taxon>Anguillidae</taxon>
        <taxon>Anguilla</taxon>
    </lineage>
</organism>
<reference evidence="2" key="1">
    <citation type="submission" date="2014-11" db="EMBL/GenBank/DDBJ databases">
        <authorList>
            <person name="Amaro Gonzalez C."/>
        </authorList>
    </citation>
    <scope>NUCLEOTIDE SEQUENCE</scope>
</reference>
<evidence type="ECO:0000256" key="1">
    <source>
        <dbReference type="SAM" id="MobiDB-lite"/>
    </source>
</evidence>
<proteinExistence type="predicted"/>
<feature type="region of interest" description="Disordered" evidence="1">
    <location>
        <begin position="1"/>
        <end position="45"/>
    </location>
</feature>
<sequence>MGRNGQAESTQTDYWQKGTHRQNLNSHKDNKTGERKAQSNQSRGE</sequence>